<evidence type="ECO:0000313" key="1">
    <source>
        <dbReference type="EMBL" id="KAI3782238.1"/>
    </source>
</evidence>
<dbReference type="EMBL" id="CM042010">
    <property type="protein sequence ID" value="KAI3782238.1"/>
    <property type="molecule type" value="Genomic_DNA"/>
</dbReference>
<protein>
    <submittedName>
        <fullName evidence="1">Uncharacterized protein</fullName>
    </submittedName>
</protein>
<reference evidence="1 2" key="2">
    <citation type="journal article" date="2022" name="Mol. Ecol. Resour.">
        <title>The genomes of chicory, endive, great burdock and yacon provide insights into Asteraceae paleo-polyploidization history and plant inulin production.</title>
        <authorList>
            <person name="Fan W."/>
            <person name="Wang S."/>
            <person name="Wang H."/>
            <person name="Wang A."/>
            <person name="Jiang F."/>
            <person name="Liu H."/>
            <person name="Zhao H."/>
            <person name="Xu D."/>
            <person name="Zhang Y."/>
        </authorList>
    </citation>
    <scope>NUCLEOTIDE SEQUENCE [LARGE SCALE GENOMIC DNA]</scope>
    <source>
        <strain evidence="2">cv. Punajuju</strain>
        <tissue evidence="1">Leaves</tissue>
    </source>
</reference>
<organism evidence="1 2">
    <name type="scientific">Cichorium intybus</name>
    <name type="common">Chicory</name>
    <dbReference type="NCBI Taxonomy" id="13427"/>
    <lineage>
        <taxon>Eukaryota</taxon>
        <taxon>Viridiplantae</taxon>
        <taxon>Streptophyta</taxon>
        <taxon>Embryophyta</taxon>
        <taxon>Tracheophyta</taxon>
        <taxon>Spermatophyta</taxon>
        <taxon>Magnoliopsida</taxon>
        <taxon>eudicotyledons</taxon>
        <taxon>Gunneridae</taxon>
        <taxon>Pentapetalae</taxon>
        <taxon>asterids</taxon>
        <taxon>campanulids</taxon>
        <taxon>Asterales</taxon>
        <taxon>Asteraceae</taxon>
        <taxon>Cichorioideae</taxon>
        <taxon>Cichorieae</taxon>
        <taxon>Cichoriinae</taxon>
        <taxon>Cichorium</taxon>
    </lineage>
</organism>
<comment type="caution">
    <text evidence="1">The sequence shown here is derived from an EMBL/GenBank/DDBJ whole genome shotgun (WGS) entry which is preliminary data.</text>
</comment>
<evidence type="ECO:0000313" key="2">
    <source>
        <dbReference type="Proteomes" id="UP001055811"/>
    </source>
</evidence>
<gene>
    <name evidence="1" type="ORF">L2E82_12278</name>
</gene>
<reference evidence="2" key="1">
    <citation type="journal article" date="2022" name="Mol. Ecol. Resour.">
        <title>The genomes of chicory, endive, great burdock and yacon provide insights into Asteraceae palaeo-polyploidization history and plant inulin production.</title>
        <authorList>
            <person name="Fan W."/>
            <person name="Wang S."/>
            <person name="Wang H."/>
            <person name="Wang A."/>
            <person name="Jiang F."/>
            <person name="Liu H."/>
            <person name="Zhao H."/>
            <person name="Xu D."/>
            <person name="Zhang Y."/>
        </authorList>
    </citation>
    <scope>NUCLEOTIDE SEQUENCE [LARGE SCALE GENOMIC DNA]</scope>
    <source>
        <strain evidence="2">cv. Punajuju</strain>
    </source>
</reference>
<sequence length="397" mass="42592">MSVSSAYQVFDIMPDCTLFDLKAAFRAKVGGVTPKKGGTEHLGLHVFNLVADAKAETKANASVIYVPPPFAAIMEALEAEVYQTTAVGLGQSTCVGIGGDPFNGTNFVDCMRKFIDDPQTEGIIVIGEIGGTAEEDATVLIKHLLLVINRGTVGGQTKIDSVDNTTSGSDNNGVAGAPAGKPAYVPPYLRNRPPAPSATSDNGPPPTNDRLRKYWTNKWVWARQRSSLHAYDCINGYLTSILTAYLASESGKFSINKTMATMQIFRITVDFIVEAGGFAGETAVVAGAITVGRRRQSWSPEPSMPAEMVELEQKGEVAGKKELQQEAVLAHSCGLWNGSSVLCNTLLDGKSKCWPLDSWSRSAILSGLSERFVSTNTRRGHVTPSGFRIHRIPAHDS</sequence>
<accession>A0ACB9GGR4</accession>
<dbReference type="Proteomes" id="UP001055811">
    <property type="component" value="Linkage Group LG02"/>
</dbReference>
<keyword evidence="2" id="KW-1185">Reference proteome</keyword>
<name>A0ACB9GGR4_CICIN</name>
<proteinExistence type="predicted"/>